<organism evidence="2 3">
    <name type="scientific">Noviherbaspirillum pedocola</name>
    <dbReference type="NCBI Taxonomy" id="2801341"/>
    <lineage>
        <taxon>Bacteria</taxon>
        <taxon>Pseudomonadati</taxon>
        <taxon>Pseudomonadota</taxon>
        <taxon>Betaproteobacteria</taxon>
        <taxon>Burkholderiales</taxon>
        <taxon>Oxalobacteraceae</taxon>
        <taxon>Noviherbaspirillum</taxon>
    </lineage>
</organism>
<keyword evidence="3" id="KW-1185">Reference proteome</keyword>
<dbReference type="InterPro" id="IPR056920">
    <property type="entry name" value="PRTase-CE"/>
</dbReference>
<gene>
    <name evidence="2" type="ORF">JJB74_22295</name>
</gene>
<dbReference type="AlphaFoldDB" id="A0A934SXX3"/>
<proteinExistence type="predicted"/>
<feature type="domain" description="PRTase-CE" evidence="1">
    <location>
        <begin position="38"/>
        <end position="300"/>
    </location>
</feature>
<sequence>MKTLLANPDNQQFIEQVHQRTRNYVKSGIWASISLDRLDRWIDQFDYYQYPFLGAVLLDNLLFKSKAQVLATLEWLMTCPDLCYTFASDLALTKSLSKKQDPGVRLVPAISFDKPPTKSGFYVLRLIQRLFRIYADWLIWPQKVIDWSPGARLLIIVDDFLGSGDQFKDFVSITKLETFHKDHPEVRIVYLVLAAHADGISAIQHNYPFVDVICADTLGKEYHLFDGARVDERYQRAVSAELKKHYLDLAKKASLPLTGKVGPFGYGGQCLSYAFEHATPNNALPAYWYDTNNWEPLLDR</sequence>
<evidence type="ECO:0000313" key="3">
    <source>
        <dbReference type="Proteomes" id="UP000622890"/>
    </source>
</evidence>
<dbReference type="Pfam" id="PF24390">
    <property type="entry name" value="PRTase-CE"/>
    <property type="match status" value="1"/>
</dbReference>
<dbReference type="EMBL" id="JAEPBG010000011">
    <property type="protein sequence ID" value="MBK4737360.1"/>
    <property type="molecule type" value="Genomic_DNA"/>
</dbReference>
<protein>
    <recommendedName>
        <fullName evidence="1">PRTase-CE domain-containing protein</fullName>
    </recommendedName>
</protein>
<accession>A0A934SXX3</accession>
<comment type="caution">
    <text evidence="2">The sequence shown here is derived from an EMBL/GenBank/DDBJ whole genome shotgun (WGS) entry which is preliminary data.</text>
</comment>
<reference evidence="2" key="1">
    <citation type="submission" date="2021-01" db="EMBL/GenBank/DDBJ databases">
        <title>Genome sequence of strain Noviherbaspirillum sp. DKR-6.</title>
        <authorList>
            <person name="Chaudhary D.K."/>
        </authorList>
    </citation>
    <scope>NUCLEOTIDE SEQUENCE</scope>
    <source>
        <strain evidence="2">DKR-6</strain>
    </source>
</reference>
<evidence type="ECO:0000313" key="2">
    <source>
        <dbReference type="EMBL" id="MBK4737360.1"/>
    </source>
</evidence>
<evidence type="ECO:0000259" key="1">
    <source>
        <dbReference type="Pfam" id="PF24390"/>
    </source>
</evidence>
<dbReference type="RefSeq" id="WP_200595579.1">
    <property type="nucleotide sequence ID" value="NZ_JAEPBG010000011.1"/>
</dbReference>
<name>A0A934SXX3_9BURK</name>
<dbReference type="Proteomes" id="UP000622890">
    <property type="component" value="Unassembled WGS sequence"/>
</dbReference>